<dbReference type="RefSeq" id="WP_111958411.1">
    <property type="nucleotide sequence ID" value="NZ_CP036313.1"/>
</dbReference>
<dbReference type="SUPFAM" id="SSF51230">
    <property type="entry name" value="Single hybrid motif"/>
    <property type="match status" value="1"/>
</dbReference>
<dbReference type="CDD" id="cd06850">
    <property type="entry name" value="biotinyl_domain"/>
    <property type="match status" value="1"/>
</dbReference>
<dbReference type="PANTHER" id="PTHR45266">
    <property type="entry name" value="OXALOACETATE DECARBOXYLASE ALPHA CHAIN"/>
    <property type="match status" value="1"/>
</dbReference>
<reference evidence="4 5" key="1">
    <citation type="submission" date="2018-06" db="EMBL/GenBank/DDBJ databases">
        <title>Complete Genome Sequence of Desulfobacter hydrogenophilus (DSM3380).</title>
        <authorList>
            <person name="Marietou A."/>
            <person name="Schreiber L."/>
            <person name="Marshall I."/>
            <person name="Jorgensen B."/>
        </authorList>
    </citation>
    <scope>NUCLEOTIDE SEQUENCE [LARGE SCALE GENOMIC DNA]</scope>
    <source>
        <strain evidence="4 5">DSM 3380</strain>
    </source>
</reference>
<gene>
    <name evidence="4" type="ORF">DO021_15775</name>
    <name evidence="3" type="ORF">EYB58_02065</name>
</gene>
<dbReference type="OrthoDB" id="9769961at2"/>
<evidence type="ECO:0000259" key="2">
    <source>
        <dbReference type="PROSITE" id="PS50968"/>
    </source>
</evidence>
<proteinExistence type="predicted"/>
<dbReference type="InterPro" id="IPR000089">
    <property type="entry name" value="Biotin_lipoyl"/>
</dbReference>
<evidence type="ECO:0000256" key="1">
    <source>
        <dbReference type="ARBA" id="ARBA00023267"/>
    </source>
</evidence>
<protein>
    <submittedName>
        <fullName evidence="4">Acetyl-CoA carboxylase biotin carboxyl carrier protein subunit</fullName>
    </submittedName>
</protein>
<dbReference type="Gene3D" id="2.40.50.100">
    <property type="match status" value="1"/>
</dbReference>
<feature type="domain" description="Lipoyl-binding" evidence="2">
    <location>
        <begin position="1"/>
        <end position="71"/>
    </location>
</feature>
<keyword evidence="6" id="KW-1185">Reference proteome</keyword>
<evidence type="ECO:0000313" key="3">
    <source>
        <dbReference type="EMBL" id="QBH11817.1"/>
    </source>
</evidence>
<dbReference type="InterPro" id="IPR011053">
    <property type="entry name" value="Single_hybrid_motif"/>
</dbReference>
<dbReference type="InterPro" id="IPR050709">
    <property type="entry name" value="Biotin_Carboxyl_Carrier/Decarb"/>
</dbReference>
<dbReference type="EMBL" id="CP036313">
    <property type="protein sequence ID" value="QBH11817.1"/>
    <property type="molecule type" value="Genomic_DNA"/>
</dbReference>
<dbReference type="Pfam" id="PF00364">
    <property type="entry name" value="Biotin_lipoyl"/>
    <property type="match status" value="1"/>
</dbReference>
<evidence type="ECO:0000313" key="5">
    <source>
        <dbReference type="Proteomes" id="UP000248798"/>
    </source>
</evidence>
<sequence>MSEDLLAPLSGKIVSLSVEPGAAIEEDDEILVIEAMKMETPIFAPCSGTVSKIVVKKGDVVEEDDLLAVID</sequence>
<dbReference type="PROSITE" id="PS00188">
    <property type="entry name" value="BIOTIN"/>
    <property type="match status" value="1"/>
</dbReference>
<dbReference type="EMBL" id="QLNI01000033">
    <property type="protein sequence ID" value="RAM01047.1"/>
    <property type="molecule type" value="Genomic_DNA"/>
</dbReference>
<dbReference type="InterPro" id="IPR001882">
    <property type="entry name" value="Biotin_BS"/>
</dbReference>
<dbReference type="FunFam" id="2.40.50.100:FF:000003">
    <property type="entry name" value="Acetyl-CoA carboxylase biotin carboxyl carrier protein"/>
    <property type="match status" value="1"/>
</dbReference>
<evidence type="ECO:0000313" key="6">
    <source>
        <dbReference type="Proteomes" id="UP000293902"/>
    </source>
</evidence>
<accession>A0A328FDE0</accession>
<organism evidence="4 5">
    <name type="scientific">Desulfobacter hydrogenophilus</name>
    <dbReference type="NCBI Taxonomy" id="2291"/>
    <lineage>
        <taxon>Bacteria</taxon>
        <taxon>Pseudomonadati</taxon>
        <taxon>Thermodesulfobacteriota</taxon>
        <taxon>Desulfobacteria</taxon>
        <taxon>Desulfobacterales</taxon>
        <taxon>Desulfobacteraceae</taxon>
        <taxon>Desulfobacter</taxon>
    </lineage>
</organism>
<name>A0A328FDE0_9BACT</name>
<dbReference type="PANTHER" id="PTHR45266:SF3">
    <property type="entry name" value="OXALOACETATE DECARBOXYLASE ALPHA CHAIN"/>
    <property type="match status" value="1"/>
</dbReference>
<dbReference type="PROSITE" id="PS50968">
    <property type="entry name" value="BIOTINYL_LIPOYL"/>
    <property type="match status" value="1"/>
</dbReference>
<dbReference type="AlphaFoldDB" id="A0A328FDE0"/>
<evidence type="ECO:0000313" key="4">
    <source>
        <dbReference type="EMBL" id="RAM01047.1"/>
    </source>
</evidence>
<dbReference type="Proteomes" id="UP000293902">
    <property type="component" value="Chromosome"/>
</dbReference>
<dbReference type="Proteomes" id="UP000248798">
    <property type="component" value="Unassembled WGS sequence"/>
</dbReference>
<reference evidence="3 6" key="2">
    <citation type="submission" date="2019-02" db="EMBL/GenBank/DDBJ databases">
        <title>Complete genome sequence of Desulfobacter hydrogenophilus AcRS1.</title>
        <authorList>
            <person name="Marietou A."/>
            <person name="Lund M.B."/>
            <person name="Marshall I.P.G."/>
            <person name="Schreiber L."/>
            <person name="Jorgensen B."/>
        </authorList>
    </citation>
    <scope>NUCLEOTIDE SEQUENCE [LARGE SCALE GENOMIC DNA]</scope>
    <source>
        <strain evidence="3 6">AcRS1</strain>
    </source>
</reference>
<keyword evidence="1" id="KW-0092">Biotin</keyword>